<dbReference type="AlphaFoldDB" id="A0A4W3GCN7"/>
<dbReference type="Proteomes" id="UP000314986">
    <property type="component" value="Unassembled WGS sequence"/>
</dbReference>
<reference evidence="2" key="1">
    <citation type="journal article" date="2006" name="Science">
        <title>Ancient noncoding elements conserved in the human genome.</title>
        <authorList>
            <person name="Venkatesh B."/>
            <person name="Kirkness E.F."/>
            <person name="Loh Y.H."/>
            <person name="Halpern A.L."/>
            <person name="Lee A.P."/>
            <person name="Johnson J."/>
            <person name="Dandona N."/>
            <person name="Viswanathan L.D."/>
            <person name="Tay A."/>
            <person name="Venter J.C."/>
            <person name="Strausberg R.L."/>
            <person name="Brenner S."/>
        </authorList>
    </citation>
    <scope>NUCLEOTIDE SEQUENCE [LARGE SCALE GENOMIC DNA]</scope>
</reference>
<reference evidence="1" key="5">
    <citation type="submission" date="2025-09" db="UniProtKB">
        <authorList>
            <consortium name="Ensembl"/>
        </authorList>
    </citation>
    <scope>IDENTIFICATION</scope>
</reference>
<proteinExistence type="predicted"/>
<reference evidence="1" key="4">
    <citation type="submission" date="2025-08" db="UniProtKB">
        <authorList>
            <consortium name="Ensembl"/>
        </authorList>
    </citation>
    <scope>IDENTIFICATION</scope>
</reference>
<reference evidence="2" key="2">
    <citation type="journal article" date="2007" name="PLoS Biol.">
        <title>Survey sequencing and comparative analysis of the elephant shark (Callorhinchus milii) genome.</title>
        <authorList>
            <person name="Venkatesh B."/>
            <person name="Kirkness E.F."/>
            <person name="Loh Y.H."/>
            <person name="Halpern A.L."/>
            <person name="Lee A.P."/>
            <person name="Johnson J."/>
            <person name="Dandona N."/>
            <person name="Viswanathan L.D."/>
            <person name="Tay A."/>
            <person name="Venter J.C."/>
            <person name="Strausberg R.L."/>
            <person name="Brenner S."/>
        </authorList>
    </citation>
    <scope>NUCLEOTIDE SEQUENCE [LARGE SCALE GENOMIC DNA]</scope>
</reference>
<protein>
    <submittedName>
        <fullName evidence="1">Uncharacterized protein</fullName>
    </submittedName>
</protein>
<sequence length="81" mass="8970">MAPPTIQHSSIVSESWLTHIFFRQNRKNAKQYPVLALGPDATVPLTENPPHTTRSILGRIIMKSKKKSPCSGATNNAFEPD</sequence>
<keyword evidence="2" id="KW-1185">Reference proteome</keyword>
<dbReference type="Ensembl" id="ENSCMIT00000000582.1">
    <property type="protein sequence ID" value="ENSCMIP00000000537.1"/>
    <property type="gene ID" value="ENSCMIG00000000390.1"/>
</dbReference>
<evidence type="ECO:0000313" key="2">
    <source>
        <dbReference type="Proteomes" id="UP000314986"/>
    </source>
</evidence>
<reference evidence="2" key="3">
    <citation type="journal article" date="2014" name="Nature">
        <title>Elephant shark genome provides unique insights into gnathostome evolution.</title>
        <authorList>
            <consortium name="International Elephant Shark Genome Sequencing Consortium"/>
            <person name="Venkatesh B."/>
            <person name="Lee A.P."/>
            <person name="Ravi V."/>
            <person name="Maurya A.K."/>
            <person name="Lian M.M."/>
            <person name="Swann J.B."/>
            <person name="Ohta Y."/>
            <person name="Flajnik M.F."/>
            <person name="Sutoh Y."/>
            <person name="Kasahara M."/>
            <person name="Hoon S."/>
            <person name="Gangu V."/>
            <person name="Roy S.W."/>
            <person name="Irimia M."/>
            <person name="Korzh V."/>
            <person name="Kondrychyn I."/>
            <person name="Lim Z.W."/>
            <person name="Tay B.H."/>
            <person name="Tohari S."/>
            <person name="Kong K.W."/>
            <person name="Ho S."/>
            <person name="Lorente-Galdos B."/>
            <person name="Quilez J."/>
            <person name="Marques-Bonet T."/>
            <person name="Raney B.J."/>
            <person name="Ingham P.W."/>
            <person name="Tay A."/>
            <person name="Hillier L.W."/>
            <person name="Minx P."/>
            <person name="Boehm T."/>
            <person name="Wilson R.K."/>
            <person name="Brenner S."/>
            <person name="Warren W.C."/>
        </authorList>
    </citation>
    <scope>NUCLEOTIDE SEQUENCE [LARGE SCALE GENOMIC DNA]</scope>
</reference>
<evidence type="ECO:0000313" key="1">
    <source>
        <dbReference type="Ensembl" id="ENSCMIP00000000537.1"/>
    </source>
</evidence>
<dbReference type="InParanoid" id="A0A4W3GCN7"/>
<accession>A0A4W3GCN7</accession>
<name>A0A4W3GCN7_CALMI</name>
<organism evidence="1 2">
    <name type="scientific">Callorhinchus milii</name>
    <name type="common">Ghost shark</name>
    <dbReference type="NCBI Taxonomy" id="7868"/>
    <lineage>
        <taxon>Eukaryota</taxon>
        <taxon>Metazoa</taxon>
        <taxon>Chordata</taxon>
        <taxon>Craniata</taxon>
        <taxon>Vertebrata</taxon>
        <taxon>Chondrichthyes</taxon>
        <taxon>Holocephali</taxon>
        <taxon>Chimaeriformes</taxon>
        <taxon>Callorhinchidae</taxon>
        <taxon>Callorhinchus</taxon>
    </lineage>
</organism>